<dbReference type="AlphaFoldDB" id="A0A556C9G4"/>
<evidence type="ECO:0000256" key="1">
    <source>
        <dbReference type="SAM" id="MobiDB-lite"/>
    </source>
</evidence>
<evidence type="ECO:0000259" key="2">
    <source>
        <dbReference type="Pfam" id="PF13460"/>
    </source>
</evidence>
<evidence type="ECO:0000313" key="4">
    <source>
        <dbReference type="Proteomes" id="UP000316406"/>
    </source>
</evidence>
<gene>
    <name evidence="3" type="ORF">FO013_15160</name>
</gene>
<proteinExistence type="predicted"/>
<reference evidence="3 4" key="1">
    <citation type="submission" date="2019-07" db="EMBL/GenBank/DDBJ databases">
        <title>Draft genome sequence of Brevibacterium aurantiacum XU54 isolated from Xinjiang China.</title>
        <authorList>
            <person name="Xu X."/>
        </authorList>
    </citation>
    <scope>NUCLEOTIDE SEQUENCE [LARGE SCALE GENOMIC DNA]</scope>
    <source>
        <strain evidence="3 4">XU54</strain>
    </source>
</reference>
<dbReference type="InterPro" id="IPR016040">
    <property type="entry name" value="NAD(P)-bd_dom"/>
</dbReference>
<dbReference type="SUPFAM" id="SSF51735">
    <property type="entry name" value="NAD(P)-binding Rossmann-fold domains"/>
    <property type="match status" value="1"/>
</dbReference>
<evidence type="ECO:0000313" key="3">
    <source>
        <dbReference type="EMBL" id="TSI14089.1"/>
    </source>
</evidence>
<keyword evidence="4" id="KW-1185">Reference proteome</keyword>
<dbReference type="InterPro" id="IPR036291">
    <property type="entry name" value="NAD(P)-bd_dom_sf"/>
</dbReference>
<dbReference type="PANTHER" id="PTHR12126:SF11">
    <property type="entry name" value="NADH DEHYDROGENASE [UBIQUINONE] 1 ALPHA SUBCOMPLEX SUBUNIT 9, MITOCHONDRIAL"/>
    <property type="match status" value="1"/>
</dbReference>
<name>A0A556C9G4_BREAU</name>
<dbReference type="Proteomes" id="UP000316406">
    <property type="component" value="Unassembled WGS sequence"/>
</dbReference>
<protein>
    <submittedName>
        <fullName evidence="3">NAD-dependent epimerase/dehydratase family protein</fullName>
    </submittedName>
</protein>
<dbReference type="PANTHER" id="PTHR12126">
    <property type="entry name" value="NADH-UBIQUINONE OXIDOREDUCTASE 39 KDA SUBUNIT-RELATED"/>
    <property type="match status" value="1"/>
</dbReference>
<dbReference type="EMBL" id="VLTK01000009">
    <property type="protein sequence ID" value="TSI14089.1"/>
    <property type="molecule type" value="Genomic_DNA"/>
</dbReference>
<accession>A0A556C9G4</accession>
<feature type="region of interest" description="Disordered" evidence="1">
    <location>
        <begin position="295"/>
        <end position="321"/>
    </location>
</feature>
<dbReference type="GO" id="GO:0044877">
    <property type="term" value="F:protein-containing complex binding"/>
    <property type="evidence" value="ECO:0007669"/>
    <property type="project" value="TreeGrafter"/>
</dbReference>
<sequence>MRVLVVGATGYVASRLIPIILEAGHDVVAGARTLEKLDTFYWSDHVQRVRLDVLDESSVKNALSTDISAVVYLVHGMDGKDFRAFDYTAAKNMVTALAGTDIQRVIYLSGIIPDVARARLSKHLVSRLEVEEKLSEADQAVITLRAAMLIGSGSTSFDLMGELTRRLPVTVVPYWMNHSVEPISVEDVSIAIEGALTADVGTSHYDVGGGQQIKYPDLLELYAKIAGIDRDQLHLPFLPEPLVSKIAARITDVDTATAESLIESLQEDMVARDQRWKTELVSRPGFNATPVEEAITRSLTAPDASVPPSDRDPLGPLPGDN</sequence>
<dbReference type="OrthoDB" id="9774199at2"/>
<feature type="domain" description="NAD(P)-binding" evidence="2">
    <location>
        <begin position="7"/>
        <end position="112"/>
    </location>
</feature>
<organism evidence="3 4">
    <name type="scientific">Brevibacterium aurantiacum</name>
    <dbReference type="NCBI Taxonomy" id="273384"/>
    <lineage>
        <taxon>Bacteria</taxon>
        <taxon>Bacillati</taxon>
        <taxon>Actinomycetota</taxon>
        <taxon>Actinomycetes</taxon>
        <taxon>Micrococcales</taxon>
        <taxon>Brevibacteriaceae</taxon>
        <taxon>Brevibacterium</taxon>
    </lineage>
</organism>
<dbReference type="InterPro" id="IPR051207">
    <property type="entry name" value="ComplexI_NDUFA9_subunit"/>
</dbReference>
<comment type="caution">
    <text evidence="3">The sequence shown here is derived from an EMBL/GenBank/DDBJ whole genome shotgun (WGS) entry which is preliminary data.</text>
</comment>
<dbReference type="RefSeq" id="WP_143923401.1">
    <property type="nucleotide sequence ID" value="NZ_VLTK01000009.1"/>
</dbReference>
<dbReference type="Gene3D" id="3.40.50.720">
    <property type="entry name" value="NAD(P)-binding Rossmann-like Domain"/>
    <property type="match status" value="1"/>
</dbReference>
<dbReference type="Pfam" id="PF13460">
    <property type="entry name" value="NAD_binding_10"/>
    <property type="match status" value="1"/>
</dbReference>